<dbReference type="CDD" id="cd06558">
    <property type="entry name" value="crotonase-like"/>
    <property type="match status" value="1"/>
</dbReference>
<dbReference type="EMBL" id="UINC01008198">
    <property type="protein sequence ID" value="SVA36945.1"/>
    <property type="molecule type" value="Genomic_DNA"/>
</dbReference>
<evidence type="ECO:0008006" key="3">
    <source>
        <dbReference type="Google" id="ProtNLM"/>
    </source>
</evidence>
<dbReference type="PROSITE" id="PS00166">
    <property type="entry name" value="ENOYL_COA_HYDRATASE"/>
    <property type="match status" value="1"/>
</dbReference>
<dbReference type="PANTHER" id="PTHR43802">
    <property type="entry name" value="ENOYL-COA HYDRATASE"/>
    <property type="match status" value="1"/>
</dbReference>
<dbReference type="InterPro" id="IPR001753">
    <property type="entry name" value="Enoyl-CoA_hydra/iso"/>
</dbReference>
<dbReference type="PANTHER" id="PTHR43802:SF1">
    <property type="entry name" value="IP11341P-RELATED"/>
    <property type="match status" value="1"/>
</dbReference>
<dbReference type="InterPro" id="IPR018376">
    <property type="entry name" value="Enoyl-CoA_hyd/isom_CS"/>
</dbReference>
<proteinExistence type="inferred from homology"/>
<dbReference type="Gene3D" id="3.90.226.10">
    <property type="entry name" value="2-enoyl-CoA Hydratase, Chain A, domain 1"/>
    <property type="match status" value="1"/>
</dbReference>
<sequence>MSAEIDLKVSLENQVGIVEINRPPNNHFDYKLISYIADSFDNFDKDIDCRCIVLCSEGKHFCAGANFGKDRDMQDKADPYSELYTQAVRLFKNKKPVIAAVQGGAIGGGLGLSLVADFRIGCPESRFSANFSRLGFHQGFGTTVTLPRVVGPQNAAMMMLTGRRLKGQESFDIGLIDYLVPLNEVRSKAIELAEEISEAGPLAVQSIRATIRAGLAEQVEEIVAWELSEQVRLQSTKDFKEGIKASLERRKPKFEGS</sequence>
<dbReference type="InterPro" id="IPR029045">
    <property type="entry name" value="ClpP/crotonase-like_dom_sf"/>
</dbReference>
<dbReference type="SUPFAM" id="SSF52096">
    <property type="entry name" value="ClpP/crotonase"/>
    <property type="match status" value="1"/>
</dbReference>
<evidence type="ECO:0000313" key="2">
    <source>
        <dbReference type="EMBL" id="SVA36945.1"/>
    </source>
</evidence>
<dbReference type="AlphaFoldDB" id="A0A381V980"/>
<evidence type="ECO:0000256" key="1">
    <source>
        <dbReference type="ARBA" id="ARBA00005254"/>
    </source>
</evidence>
<name>A0A381V980_9ZZZZ</name>
<reference evidence="2" key="1">
    <citation type="submission" date="2018-05" db="EMBL/GenBank/DDBJ databases">
        <authorList>
            <person name="Lanie J.A."/>
            <person name="Ng W.-L."/>
            <person name="Kazmierczak K.M."/>
            <person name="Andrzejewski T.M."/>
            <person name="Davidsen T.M."/>
            <person name="Wayne K.J."/>
            <person name="Tettelin H."/>
            <person name="Glass J.I."/>
            <person name="Rusch D."/>
            <person name="Podicherti R."/>
            <person name="Tsui H.-C.T."/>
            <person name="Winkler M.E."/>
        </authorList>
    </citation>
    <scope>NUCLEOTIDE SEQUENCE</scope>
</reference>
<dbReference type="GO" id="GO:0003824">
    <property type="term" value="F:catalytic activity"/>
    <property type="evidence" value="ECO:0007669"/>
    <property type="project" value="InterPro"/>
</dbReference>
<protein>
    <recommendedName>
        <fullName evidence="3">Enoyl-CoA hydratase</fullName>
    </recommendedName>
</protein>
<accession>A0A381V980</accession>
<organism evidence="2">
    <name type="scientific">marine metagenome</name>
    <dbReference type="NCBI Taxonomy" id="408172"/>
    <lineage>
        <taxon>unclassified sequences</taxon>
        <taxon>metagenomes</taxon>
        <taxon>ecological metagenomes</taxon>
    </lineage>
</organism>
<comment type="similarity">
    <text evidence="1">Belongs to the enoyl-CoA hydratase/isomerase family.</text>
</comment>
<gene>
    <name evidence="2" type="ORF">METZ01_LOCUS89799</name>
</gene>
<dbReference type="Pfam" id="PF00378">
    <property type="entry name" value="ECH_1"/>
    <property type="match status" value="1"/>
</dbReference>